<protein>
    <recommendedName>
        <fullName evidence="7">Cell division protein CrgA</fullName>
    </recommendedName>
</protein>
<accession>A0A132NBS3</accession>
<evidence type="ECO:0000256" key="2">
    <source>
        <dbReference type="ARBA" id="ARBA00022618"/>
    </source>
</evidence>
<keyword evidence="4 7" id="KW-1133">Transmembrane helix</keyword>
<evidence type="ECO:0000256" key="7">
    <source>
        <dbReference type="HAMAP-Rule" id="MF_00631"/>
    </source>
</evidence>
<evidence type="ECO:0000256" key="6">
    <source>
        <dbReference type="ARBA" id="ARBA00023306"/>
    </source>
</evidence>
<feature type="transmembrane region" description="Helical" evidence="7">
    <location>
        <begin position="28"/>
        <end position="50"/>
    </location>
</feature>
<proteinExistence type="inferred from homology"/>
<dbReference type="RefSeq" id="WP_067071551.1">
    <property type="nucleotide sequence ID" value="NZ_CP171739.1"/>
</dbReference>
<feature type="region of interest" description="Disordered" evidence="8">
    <location>
        <begin position="1"/>
        <end position="22"/>
    </location>
</feature>
<sequence length="82" mass="9067">MPKSRVRRKVAFTPPPTKSPAKLHSRAWVAPVMLALFLIGLLWIVTFYVTGAEYPIGDIGNWNIAIGFALIAAGFVVATQWR</sequence>
<comment type="caution">
    <text evidence="10">The sequence shown here is derived from an EMBL/GenBank/DDBJ whole genome shotgun (WGS) entry which is preliminary data.</text>
</comment>
<feature type="transmembrane region" description="Helical" evidence="7">
    <location>
        <begin position="62"/>
        <end position="81"/>
    </location>
</feature>
<dbReference type="GO" id="GO:0005886">
    <property type="term" value="C:plasma membrane"/>
    <property type="evidence" value="ECO:0007669"/>
    <property type="project" value="UniProtKB-SubCell"/>
</dbReference>
<evidence type="ECO:0000313" key="11">
    <source>
        <dbReference type="Proteomes" id="UP000070598"/>
    </source>
</evidence>
<keyword evidence="3 7" id="KW-0812">Transmembrane</keyword>
<keyword evidence="1 7" id="KW-1003">Cell membrane</keyword>
<dbReference type="InterPro" id="IPR009619">
    <property type="entry name" value="CrgA"/>
</dbReference>
<dbReference type="Pfam" id="PF06781">
    <property type="entry name" value="CrgA"/>
    <property type="match status" value="1"/>
</dbReference>
<dbReference type="GO" id="GO:0051301">
    <property type="term" value="P:cell division"/>
    <property type="evidence" value="ECO:0007669"/>
    <property type="project" value="UniProtKB-UniRule"/>
</dbReference>
<comment type="function">
    <text evidence="7">Involved in cell division.</text>
</comment>
<dbReference type="EMBL" id="JYIK01001047">
    <property type="protein sequence ID" value="KWX07595.1"/>
    <property type="molecule type" value="Genomic_DNA"/>
</dbReference>
<evidence type="ECO:0000256" key="8">
    <source>
        <dbReference type="SAM" id="MobiDB-lite"/>
    </source>
</evidence>
<evidence type="ECO:0000256" key="5">
    <source>
        <dbReference type="ARBA" id="ARBA00023136"/>
    </source>
</evidence>
<evidence type="ECO:0000256" key="4">
    <source>
        <dbReference type="ARBA" id="ARBA00022989"/>
    </source>
</evidence>
<dbReference type="HAMAP" id="MF_00631">
    <property type="entry name" value="CrgA"/>
    <property type="match status" value="1"/>
</dbReference>
<keyword evidence="5 7" id="KW-0472">Membrane</keyword>
<organism evidence="10 11">
    <name type="scientific">Carbonactinospora thermoautotrophica</name>
    <dbReference type="NCBI Taxonomy" id="1469144"/>
    <lineage>
        <taxon>Bacteria</taxon>
        <taxon>Bacillati</taxon>
        <taxon>Actinomycetota</taxon>
        <taxon>Actinomycetes</taxon>
        <taxon>Kitasatosporales</taxon>
        <taxon>Carbonactinosporaceae</taxon>
        <taxon>Carbonactinospora</taxon>
    </lineage>
</organism>
<reference evidence="10 12" key="2">
    <citation type="submission" date="2015-02" db="EMBL/GenBank/DDBJ databases">
        <title>Physiological reanalysis, assessment of diazotrophy, and genome sequences of multiple isolates of Streptomyces thermoautotrophicus.</title>
        <authorList>
            <person name="MacKellar D.C."/>
            <person name="Lieber L."/>
            <person name="Norman J."/>
            <person name="Bolger A."/>
            <person name="Tobin C."/>
            <person name="Murray J.W."/>
            <person name="Prell J."/>
        </authorList>
    </citation>
    <scope>NUCLEOTIDE SEQUENCE [LARGE SCALE GENOMIC DNA]</scope>
    <source>
        <strain evidence="10 12">UBT1</strain>
    </source>
</reference>
<dbReference type="Proteomes" id="UP000070659">
    <property type="component" value="Unassembled WGS sequence"/>
</dbReference>
<evidence type="ECO:0000256" key="1">
    <source>
        <dbReference type="ARBA" id="ARBA00022475"/>
    </source>
</evidence>
<dbReference type="Proteomes" id="UP000070598">
    <property type="component" value="Unassembled WGS sequence"/>
</dbReference>
<keyword evidence="6 7" id="KW-0131">Cell cycle</keyword>
<evidence type="ECO:0000313" key="12">
    <source>
        <dbReference type="Proteomes" id="UP000070659"/>
    </source>
</evidence>
<dbReference type="AlphaFoldDB" id="A0A132NBS3"/>
<feature type="compositionally biased region" description="Basic residues" evidence="8">
    <location>
        <begin position="1"/>
        <end position="10"/>
    </location>
</feature>
<reference evidence="11" key="1">
    <citation type="submission" date="2015-02" db="EMBL/GenBank/DDBJ databases">
        <title>Physiological reanalysis, assessment of diazotrophy, and genome sequences of multiple isolates of Streptomyces thermoautotrophicus.</title>
        <authorList>
            <person name="MacKellar D.C."/>
            <person name="Lieber L."/>
            <person name="Norman J."/>
            <person name="Bolger A."/>
            <person name="Tobin C."/>
            <person name="Murray J.W."/>
            <person name="Friesen M."/>
            <person name="Prell J."/>
        </authorList>
    </citation>
    <scope>NUCLEOTIDE SEQUENCE [LARGE SCALE GENOMIC DNA]</scope>
    <source>
        <strain evidence="11">UBT1</strain>
    </source>
</reference>
<dbReference type="PATRIC" id="fig|1469144.8.peg.807"/>
<comment type="subcellular location">
    <subcellularLocation>
        <location evidence="7">Cell membrane</location>
        <topology evidence="7">Multi-pass membrane protein</topology>
    </subcellularLocation>
</comment>
<evidence type="ECO:0000313" key="10">
    <source>
        <dbReference type="EMBL" id="KWX07595.1"/>
    </source>
</evidence>
<name>A0A132NBS3_9ACTN</name>
<comment type="similarity">
    <text evidence="7">Belongs to the CrgA family.</text>
</comment>
<evidence type="ECO:0000313" key="9">
    <source>
        <dbReference type="EMBL" id="KWW97873.1"/>
    </source>
</evidence>
<keyword evidence="2 7" id="KW-0132">Cell division</keyword>
<dbReference type="EMBL" id="JYIJ01000019">
    <property type="protein sequence ID" value="KWW97873.1"/>
    <property type="molecule type" value="Genomic_DNA"/>
</dbReference>
<dbReference type="NCBIfam" id="NF002595">
    <property type="entry name" value="PRK02251.2-1"/>
    <property type="match status" value="1"/>
</dbReference>
<evidence type="ECO:0000256" key="3">
    <source>
        <dbReference type="ARBA" id="ARBA00022692"/>
    </source>
</evidence>
<gene>
    <name evidence="7" type="primary">crgA</name>
    <name evidence="9" type="ORF">TH66_20915</name>
    <name evidence="10" type="ORF">TR74_18285</name>
</gene>